<reference evidence="1" key="2">
    <citation type="submission" date="2025-09" db="UniProtKB">
        <authorList>
            <consortium name="EnsemblPlants"/>
        </authorList>
    </citation>
    <scope>IDENTIFICATION</scope>
</reference>
<dbReference type="Proteomes" id="UP001732700">
    <property type="component" value="Chromosome 6C"/>
</dbReference>
<protein>
    <submittedName>
        <fullName evidence="1">Uncharacterized protein</fullName>
    </submittedName>
</protein>
<keyword evidence="2" id="KW-1185">Reference proteome</keyword>
<reference evidence="1" key="1">
    <citation type="submission" date="2021-05" db="EMBL/GenBank/DDBJ databases">
        <authorList>
            <person name="Scholz U."/>
            <person name="Mascher M."/>
            <person name="Fiebig A."/>
        </authorList>
    </citation>
    <scope>NUCLEOTIDE SEQUENCE [LARGE SCALE GENOMIC DNA]</scope>
</reference>
<evidence type="ECO:0000313" key="2">
    <source>
        <dbReference type="Proteomes" id="UP001732700"/>
    </source>
</evidence>
<name>A0ACD5ZDD5_AVESA</name>
<sequence length="874" mass="93914">MLEDFFTPAEMKDGGISTLARIGELVSEIHKLRDAVALNKADLMRQCSTAADALAVTESDECLQHFVQLDGVGFLAKWLQDAQNCSKDVSSSAAQDLILATLSALDRLPDSASCGVLPTVQNLLVHANTDISQKATVLCQKWGSSLPQGCKDDQDRDTEEARQADQLKNSQEKENGEHDGANEAAIAQDESNGSAILGGDTSLPSAVSHGSSEKLPSTDEISATNDVDLATNGMLRSDSLQAKSGAGQVAPPDVTTEAKSPEPNKPEHSFLSTKMYVGDQNDPASLDDIMKDEPSSADLSPSEKDTMGDLNHLANVSLGMQDSSDEERFGKEEAPTSSSDSDAEAAVNEYRFKRCMNSFGDSSKAVDTKSTALNGDKSASMTEYDDTDALEVARLVAIEVEREVIDYREPFCDSPDINSHDDSPDLEANQHPEPPIDESNDNKSSTTGNGSGSSSSLKEDGSGITDDTGPFTRKHTRSTELEDFDLNENQCPEETDWHTKSILSNSINLSTPIAVAASRTSSVFPARLHFEGEHGWKGSAATSAFRPASPRRNLEGHKSILVSSQRAGNMFDLNLADSDNAIADEPLSAAIFPASGLASKDKSAPLAVSWGFELDLNGPCDNEEAAITKTDVPSFWNRDQFAGTMSLPPSSSSSRQPAVKNFDLNDNMPHVYGSSRGVDESSAKASGKEMSGHSEVTILGKRIVIGQEEHRHQIQHNFLGPSMESRVHARPMQSYYANAPPTVDSYPYITAPSFPGPIMPLGGPSYYVDARGAQAMPPLLGLGAGIPHTSFSSRAVPPSSTELSYFHPSMGFNYVPSSEGARREEGGYWPVSFQGQNMFVDERMRNMSQGGSTSSGAVPKRKEPDSGWDLFSRR</sequence>
<evidence type="ECO:0000313" key="1">
    <source>
        <dbReference type="EnsemblPlants" id="AVESA.00010b.r2.6CG1148660.1.CDS.1"/>
    </source>
</evidence>
<organism evidence="1 2">
    <name type="scientific">Avena sativa</name>
    <name type="common">Oat</name>
    <dbReference type="NCBI Taxonomy" id="4498"/>
    <lineage>
        <taxon>Eukaryota</taxon>
        <taxon>Viridiplantae</taxon>
        <taxon>Streptophyta</taxon>
        <taxon>Embryophyta</taxon>
        <taxon>Tracheophyta</taxon>
        <taxon>Spermatophyta</taxon>
        <taxon>Magnoliopsida</taxon>
        <taxon>Liliopsida</taxon>
        <taxon>Poales</taxon>
        <taxon>Poaceae</taxon>
        <taxon>BOP clade</taxon>
        <taxon>Pooideae</taxon>
        <taxon>Poodae</taxon>
        <taxon>Poeae</taxon>
        <taxon>Poeae Chloroplast Group 1 (Aveneae type)</taxon>
        <taxon>Aveninae</taxon>
        <taxon>Avena</taxon>
    </lineage>
</organism>
<dbReference type="EnsemblPlants" id="AVESA.00010b.r2.6CG1148660.1">
    <property type="protein sequence ID" value="AVESA.00010b.r2.6CG1148660.1.CDS.1"/>
    <property type="gene ID" value="AVESA.00010b.r2.6CG1148660"/>
</dbReference>
<accession>A0ACD5ZDD5</accession>
<proteinExistence type="predicted"/>